<dbReference type="EMBL" id="JACBGI020000021">
    <property type="protein sequence ID" value="MBF6058567.1"/>
    <property type="molecule type" value="Genomic_DNA"/>
</dbReference>
<feature type="transmembrane region" description="Helical" evidence="7">
    <location>
        <begin position="230"/>
        <end position="258"/>
    </location>
</feature>
<feature type="transmembrane region" description="Helical" evidence="7">
    <location>
        <begin position="119"/>
        <end position="139"/>
    </location>
</feature>
<dbReference type="EC" id="2.5.1.145" evidence="7"/>
<comment type="similarity">
    <text evidence="1 7">Belongs to the Lgt family.</text>
</comment>
<dbReference type="HAMAP" id="MF_01147">
    <property type="entry name" value="Lgt"/>
    <property type="match status" value="1"/>
</dbReference>
<feature type="transmembrane region" description="Helical" evidence="7">
    <location>
        <begin position="200"/>
        <end position="218"/>
    </location>
</feature>
<keyword evidence="2 7" id="KW-1003">Cell membrane</keyword>
<evidence type="ECO:0000256" key="3">
    <source>
        <dbReference type="ARBA" id="ARBA00022679"/>
    </source>
</evidence>
<sequence length="269" mass="30143">MWEYPSIDPVALALGPIKIHWYGLMYLFAFGGGWLYGVMRSKRRPPWNSEMVGDLLFYVAMGVILGGRIGYIFFYDLSHYLQDPLAMLRVWEGGMSFHGGLLGVTVAMVLFARKTQQSLFQVADFVAPLIPIGLFTGRIGNFINGELWGKVTDSPLGMAVYDPHLHATVLKYPTQLLEALLEGVVLFIILAIYARKSRPAGSVAGMFLIGYGVFRFTVEFWRVPDAQLGYLLWGWVTMGQILSLPMILFGAGLIYWAYNRKQPVQSAVV</sequence>
<reference evidence="8 9" key="1">
    <citation type="submission" date="2020-06" db="EMBL/GenBank/DDBJ databases">
        <authorList>
            <person name="Scott K."/>
        </authorList>
    </citation>
    <scope>NUCLEOTIDE SEQUENCE [LARGE SCALE GENOMIC DNA]</scope>
    <source>
        <strain evidence="8 9">HH1</strain>
    </source>
</reference>
<accession>A0ABS0BXP6</accession>
<comment type="catalytic activity">
    <reaction evidence="7">
        <text>L-cysteinyl-[prolipoprotein] + a 1,2-diacyl-sn-glycero-3-phospho-(1'-sn-glycerol) = an S-1,2-diacyl-sn-glyceryl-L-cysteinyl-[prolipoprotein] + sn-glycerol 1-phosphate + H(+)</text>
        <dbReference type="Rhea" id="RHEA:56712"/>
        <dbReference type="Rhea" id="RHEA-COMP:14679"/>
        <dbReference type="Rhea" id="RHEA-COMP:14680"/>
        <dbReference type="ChEBI" id="CHEBI:15378"/>
        <dbReference type="ChEBI" id="CHEBI:29950"/>
        <dbReference type="ChEBI" id="CHEBI:57685"/>
        <dbReference type="ChEBI" id="CHEBI:64716"/>
        <dbReference type="ChEBI" id="CHEBI:140658"/>
        <dbReference type="EC" id="2.5.1.145"/>
    </reaction>
</comment>
<dbReference type="PANTHER" id="PTHR30589">
    <property type="entry name" value="PROLIPOPROTEIN DIACYLGLYCERYL TRANSFERASE"/>
    <property type="match status" value="1"/>
</dbReference>
<evidence type="ECO:0000256" key="5">
    <source>
        <dbReference type="ARBA" id="ARBA00022989"/>
    </source>
</evidence>
<feature type="transmembrane region" description="Helical" evidence="7">
    <location>
        <begin position="20"/>
        <end position="39"/>
    </location>
</feature>
<comment type="caution">
    <text evidence="8">The sequence shown here is derived from an EMBL/GenBank/DDBJ whole genome shotgun (WGS) entry which is preliminary data.</text>
</comment>
<keyword evidence="4 7" id="KW-0812">Transmembrane</keyword>
<dbReference type="PANTHER" id="PTHR30589:SF0">
    <property type="entry name" value="PHOSPHATIDYLGLYCEROL--PROLIPOPROTEIN DIACYLGLYCERYL TRANSFERASE"/>
    <property type="match status" value="1"/>
</dbReference>
<evidence type="ECO:0000256" key="7">
    <source>
        <dbReference type="HAMAP-Rule" id="MF_01147"/>
    </source>
</evidence>
<proteinExistence type="inferred from homology"/>
<reference evidence="8 9" key="2">
    <citation type="submission" date="2020-11" db="EMBL/GenBank/DDBJ databases">
        <title>Sulfur oxidizing isolate from Hospital Hole Sinkhole.</title>
        <authorList>
            <person name="Scott K.M."/>
        </authorList>
    </citation>
    <scope>NUCLEOTIDE SEQUENCE [LARGE SCALE GENOMIC DNA]</scope>
    <source>
        <strain evidence="8 9">HH1</strain>
    </source>
</reference>
<feature type="transmembrane region" description="Helical" evidence="7">
    <location>
        <begin position="95"/>
        <end position="112"/>
    </location>
</feature>
<organism evidence="8 9">
    <name type="scientific">Thiomicrorhabdus heinhorstiae</name>
    <dbReference type="NCBI Taxonomy" id="2748010"/>
    <lineage>
        <taxon>Bacteria</taxon>
        <taxon>Pseudomonadati</taxon>
        <taxon>Pseudomonadota</taxon>
        <taxon>Gammaproteobacteria</taxon>
        <taxon>Thiotrichales</taxon>
        <taxon>Piscirickettsiaceae</taxon>
        <taxon>Thiomicrorhabdus</taxon>
    </lineage>
</organism>
<dbReference type="PROSITE" id="PS01311">
    <property type="entry name" value="LGT"/>
    <property type="match status" value="1"/>
</dbReference>
<evidence type="ECO:0000256" key="6">
    <source>
        <dbReference type="ARBA" id="ARBA00023136"/>
    </source>
</evidence>
<evidence type="ECO:0000256" key="4">
    <source>
        <dbReference type="ARBA" id="ARBA00022692"/>
    </source>
</evidence>
<keyword evidence="9" id="KW-1185">Reference proteome</keyword>
<keyword evidence="6 7" id="KW-0472">Membrane</keyword>
<dbReference type="RefSeq" id="WP_185978711.1">
    <property type="nucleotide sequence ID" value="NZ_JACBGI020000021.1"/>
</dbReference>
<keyword evidence="3 7" id="KW-0808">Transferase</keyword>
<protein>
    <recommendedName>
        <fullName evidence="7">Phosphatidylglycerol--prolipoprotein diacylglyceryl transferase</fullName>
        <ecNumber evidence="7">2.5.1.145</ecNumber>
    </recommendedName>
</protein>
<feature type="transmembrane region" description="Helical" evidence="7">
    <location>
        <begin position="172"/>
        <end position="193"/>
    </location>
</feature>
<comment type="pathway">
    <text evidence="7">Protein modification; lipoprotein biosynthesis (diacylglyceryl transfer).</text>
</comment>
<evidence type="ECO:0000313" key="9">
    <source>
        <dbReference type="Proteomes" id="UP001193680"/>
    </source>
</evidence>
<comment type="function">
    <text evidence="7">Catalyzes the transfer of the diacylglyceryl group from phosphatidylglycerol to the sulfhydryl group of the N-terminal cysteine of a prolipoprotein, the first step in the formation of mature lipoproteins.</text>
</comment>
<evidence type="ECO:0000313" key="8">
    <source>
        <dbReference type="EMBL" id="MBF6058567.1"/>
    </source>
</evidence>
<feature type="binding site" evidence="7">
    <location>
        <position position="138"/>
    </location>
    <ligand>
        <name>a 1,2-diacyl-sn-glycero-3-phospho-(1'-sn-glycerol)</name>
        <dbReference type="ChEBI" id="CHEBI:64716"/>
    </ligand>
</feature>
<keyword evidence="5 7" id="KW-1133">Transmembrane helix</keyword>
<name>A0ABS0BXP6_9GAMM</name>
<dbReference type="NCBIfam" id="TIGR00544">
    <property type="entry name" value="lgt"/>
    <property type="match status" value="1"/>
</dbReference>
<dbReference type="Proteomes" id="UP001193680">
    <property type="component" value="Unassembled WGS sequence"/>
</dbReference>
<evidence type="ECO:0000256" key="2">
    <source>
        <dbReference type="ARBA" id="ARBA00022475"/>
    </source>
</evidence>
<comment type="subcellular location">
    <subcellularLocation>
        <location evidence="7">Cell membrane</location>
        <topology evidence="7">Multi-pass membrane protein</topology>
    </subcellularLocation>
</comment>
<evidence type="ECO:0000256" key="1">
    <source>
        <dbReference type="ARBA" id="ARBA00007150"/>
    </source>
</evidence>
<gene>
    <name evidence="7" type="primary">lgt</name>
    <name evidence="8" type="ORF">H8792_009465</name>
</gene>
<dbReference type="Pfam" id="PF01790">
    <property type="entry name" value="LGT"/>
    <property type="match status" value="1"/>
</dbReference>
<dbReference type="InterPro" id="IPR001640">
    <property type="entry name" value="Lgt"/>
</dbReference>
<feature type="transmembrane region" description="Helical" evidence="7">
    <location>
        <begin position="51"/>
        <end position="75"/>
    </location>
</feature>
<dbReference type="GO" id="GO:0016740">
    <property type="term" value="F:transferase activity"/>
    <property type="evidence" value="ECO:0007669"/>
    <property type="project" value="UniProtKB-KW"/>
</dbReference>